<evidence type="ECO:0000313" key="2">
    <source>
        <dbReference type="EMBL" id="ORX34445.1"/>
    </source>
</evidence>
<name>A0A1Y1UBI7_9TREE</name>
<accession>A0A1Y1UBI7</accession>
<evidence type="ECO:0008006" key="4">
    <source>
        <dbReference type="Google" id="ProtNLM"/>
    </source>
</evidence>
<dbReference type="Gene3D" id="2.60.40.420">
    <property type="entry name" value="Cupredoxins - blue copper proteins"/>
    <property type="match status" value="1"/>
</dbReference>
<dbReference type="GeneID" id="33560441"/>
<dbReference type="InParanoid" id="A0A1Y1UBI7"/>
<sequence>MSAAIGDIVNFTFVAGNHTATQSTFADPCLNAGFTSGFQAVGTSGSPTTFSILVNTTSPTWVYCAQAGHCQAGMVMAINAPTSGNKTFAAFQALAKGDVNSPGGSTPTPAASVSGGGSASSASSSVSSTPGASAASGAASAAPSGGALASSTPSTWYLILSLGVPFLFKF</sequence>
<evidence type="ECO:0000256" key="1">
    <source>
        <dbReference type="SAM" id="MobiDB-lite"/>
    </source>
</evidence>
<proteinExistence type="predicted"/>
<dbReference type="Proteomes" id="UP000193218">
    <property type="component" value="Unassembled WGS sequence"/>
</dbReference>
<dbReference type="RefSeq" id="XP_021868708.1">
    <property type="nucleotide sequence ID" value="XM_022018632.1"/>
</dbReference>
<dbReference type="InterPro" id="IPR052953">
    <property type="entry name" value="Ser-rich/MCO-related"/>
</dbReference>
<dbReference type="EMBL" id="NBSH01000014">
    <property type="protein sequence ID" value="ORX34445.1"/>
    <property type="molecule type" value="Genomic_DNA"/>
</dbReference>
<evidence type="ECO:0000313" key="3">
    <source>
        <dbReference type="Proteomes" id="UP000193218"/>
    </source>
</evidence>
<dbReference type="STRING" id="4999.A0A1Y1UBI7"/>
<dbReference type="PANTHER" id="PTHR34883">
    <property type="entry name" value="SERINE-RICH PROTEIN, PUTATIVE-RELATED-RELATED"/>
    <property type="match status" value="1"/>
</dbReference>
<feature type="compositionally biased region" description="Low complexity" evidence="1">
    <location>
        <begin position="107"/>
        <end position="126"/>
    </location>
</feature>
<dbReference type="OrthoDB" id="1921208at2759"/>
<protein>
    <recommendedName>
        <fullName evidence="4">Phytocyanin domain-containing protein</fullName>
    </recommendedName>
</protein>
<dbReference type="InterPro" id="IPR008972">
    <property type="entry name" value="Cupredoxin"/>
</dbReference>
<comment type="caution">
    <text evidence="2">The sequence shown here is derived from an EMBL/GenBank/DDBJ whole genome shotgun (WGS) entry which is preliminary data.</text>
</comment>
<feature type="region of interest" description="Disordered" evidence="1">
    <location>
        <begin position="101"/>
        <end position="126"/>
    </location>
</feature>
<gene>
    <name evidence="2" type="ORF">BD324DRAFT_653222</name>
</gene>
<dbReference type="SUPFAM" id="SSF49503">
    <property type="entry name" value="Cupredoxins"/>
    <property type="match status" value="1"/>
</dbReference>
<organism evidence="2 3">
    <name type="scientific">Kockovaella imperatae</name>
    <dbReference type="NCBI Taxonomy" id="4999"/>
    <lineage>
        <taxon>Eukaryota</taxon>
        <taxon>Fungi</taxon>
        <taxon>Dikarya</taxon>
        <taxon>Basidiomycota</taxon>
        <taxon>Agaricomycotina</taxon>
        <taxon>Tremellomycetes</taxon>
        <taxon>Tremellales</taxon>
        <taxon>Cuniculitremaceae</taxon>
        <taxon>Kockovaella</taxon>
    </lineage>
</organism>
<keyword evidence="3" id="KW-1185">Reference proteome</keyword>
<dbReference type="CDD" id="cd00920">
    <property type="entry name" value="Cupredoxin"/>
    <property type="match status" value="1"/>
</dbReference>
<dbReference type="PANTHER" id="PTHR34883:SF15">
    <property type="entry name" value="EXTRACELLULAR SERINE-RICH PROTEIN"/>
    <property type="match status" value="1"/>
</dbReference>
<dbReference type="AlphaFoldDB" id="A0A1Y1UBI7"/>
<reference evidence="2 3" key="1">
    <citation type="submission" date="2017-03" db="EMBL/GenBank/DDBJ databases">
        <title>Widespread Adenine N6-methylation of Active Genes in Fungi.</title>
        <authorList>
            <consortium name="DOE Joint Genome Institute"/>
            <person name="Mondo S.J."/>
            <person name="Dannebaum R.O."/>
            <person name="Kuo R.C."/>
            <person name="Louie K.B."/>
            <person name="Bewick A.J."/>
            <person name="Labutti K."/>
            <person name="Haridas S."/>
            <person name="Kuo A."/>
            <person name="Salamov A."/>
            <person name="Ahrendt S.R."/>
            <person name="Lau R."/>
            <person name="Bowen B.P."/>
            <person name="Lipzen A."/>
            <person name="Sullivan W."/>
            <person name="Andreopoulos W.B."/>
            <person name="Clum A."/>
            <person name="Lindquist E."/>
            <person name="Daum C."/>
            <person name="Northen T.R."/>
            <person name="Ramamoorthy G."/>
            <person name="Schmitz R.J."/>
            <person name="Gryganskyi A."/>
            <person name="Culley D."/>
            <person name="Magnuson J."/>
            <person name="James T.Y."/>
            <person name="O'Malley M.A."/>
            <person name="Stajich J.E."/>
            <person name="Spatafora J.W."/>
            <person name="Visel A."/>
            <person name="Grigoriev I.V."/>
        </authorList>
    </citation>
    <scope>NUCLEOTIDE SEQUENCE [LARGE SCALE GENOMIC DNA]</scope>
    <source>
        <strain evidence="2 3">NRRL Y-17943</strain>
    </source>
</reference>